<evidence type="ECO:0000313" key="3">
    <source>
        <dbReference type="Proteomes" id="UP000275078"/>
    </source>
</evidence>
<reference evidence="2 3" key="1">
    <citation type="journal article" date="2018" name="Nat. Ecol. Evol.">
        <title>Pezizomycetes genomes reveal the molecular basis of ectomycorrhizal truffle lifestyle.</title>
        <authorList>
            <person name="Murat C."/>
            <person name="Payen T."/>
            <person name="Noel B."/>
            <person name="Kuo A."/>
            <person name="Morin E."/>
            <person name="Chen J."/>
            <person name="Kohler A."/>
            <person name="Krizsan K."/>
            <person name="Balestrini R."/>
            <person name="Da Silva C."/>
            <person name="Montanini B."/>
            <person name="Hainaut M."/>
            <person name="Levati E."/>
            <person name="Barry K.W."/>
            <person name="Belfiori B."/>
            <person name="Cichocki N."/>
            <person name="Clum A."/>
            <person name="Dockter R.B."/>
            <person name="Fauchery L."/>
            <person name="Guy J."/>
            <person name="Iotti M."/>
            <person name="Le Tacon F."/>
            <person name="Lindquist E.A."/>
            <person name="Lipzen A."/>
            <person name="Malagnac F."/>
            <person name="Mello A."/>
            <person name="Molinier V."/>
            <person name="Miyauchi S."/>
            <person name="Poulain J."/>
            <person name="Riccioni C."/>
            <person name="Rubini A."/>
            <person name="Sitrit Y."/>
            <person name="Splivallo R."/>
            <person name="Traeger S."/>
            <person name="Wang M."/>
            <person name="Zifcakova L."/>
            <person name="Wipf D."/>
            <person name="Zambonelli A."/>
            <person name="Paolocci F."/>
            <person name="Nowrousian M."/>
            <person name="Ottonello S."/>
            <person name="Baldrian P."/>
            <person name="Spatafora J.W."/>
            <person name="Henrissat B."/>
            <person name="Nagy L.G."/>
            <person name="Aury J.M."/>
            <person name="Wincker P."/>
            <person name="Grigoriev I.V."/>
            <person name="Bonfante P."/>
            <person name="Martin F.M."/>
        </authorList>
    </citation>
    <scope>NUCLEOTIDE SEQUENCE [LARGE SCALE GENOMIC DNA]</scope>
    <source>
        <strain evidence="2 3">RN42</strain>
    </source>
</reference>
<feature type="compositionally biased region" description="Basic residues" evidence="1">
    <location>
        <begin position="32"/>
        <end position="48"/>
    </location>
</feature>
<evidence type="ECO:0000313" key="2">
    <source>
        <dbReference type="EMBL" id="RPA78599.1"/>
    </source>
</evidence>
<dbReference type="EMBL" id="ML119709">
    <property type="protein sequence ID" value="RPA78599.1"/>
    <property type="molecule type" value="Genomic_DNA"/>
</dbReference>
<sequence length="184" mass="20873">MPPVTRSQTKPAISAGQDVITTTTTKAAVTKAVKKAPAKKKAATKSKSTKVTPNFTESSSSKPAPKKRKANHNFTLCAEIVYWNDDTDENDYEQESFTGTKAAANHYFKEYLKELKRKDRGDFRNAQVGKLERDKKGLFKYEYDDMPEISRKKVIMTLNMFLTMDIEDTRVEDDELDTSSEFGH</sequence>
<gene>
    <name evidence="2" type="ORF">BJ508DRAFT_363756</name>
</gene>
<protein>
    <submittedName>
        <fullName evidence="2">Uncharacterized protein</fullName>
    </submittedName>
</protein>
<evidence type="ECO:0000256" key="1">
    <source>
        <dbReference type="SAM" id="MobiDB-lite"/>
    </source>
</evidence>
<feature type="region of interest" description="Disordered" evidence="1">
    <location>
        <begin position="28"/>
        <end position="70"/>
    </location>
</feature>
<proteinExistence type="predicted"/>
<dbReference type="AlphaFoldDB" id="A0A3N4HY18"/>
<feature type="compositionally biased region" description="Low complexity" evidence="1">
    <location>
        <begin position="49"/>
        <end position="63"/>
    </location>
</feature>
<name>A0A3N4HY18_ASCIM</name>
<organism evidence="2 3">
    <name type="scientific">Ascobolus immersus RN42</name>
    <dbReference type="NCBI Taxonomy" id="1160509"/>
    <lineage>
        <taxon>Eukaryota</taxon>
        <taxon>Fungi</taxon>
        <taxon>Dikarya</taxon>
        <taxon>Ascomycota</taxon>
        <taxon>Pezizomycotina</taxon>
        <taxon>Pezizomycetes</taxon>
        <taxon>Pezizales</taxon>
        <taxon>Ascobolaceae</taxon>
        <taxon>Ascobolus</taxon>
    </lineage>
</organism>
<dbReference type="Proteomes" id="UP000275078">
    <property type="component" value="Unassembled WGS sequence"/>
</dbReference>
<accession>A0A3N4HY18</accession>
<keyword evidence="3" id="KW-1185">Reference proteome</keyword>